<evidence type="ECO:0000313" key="1">
    <source>
        <dbReference type="EMBL" id="KAF6716339.1"/>
    </source>
</evidence>
<name>A0A834F099_ORYME</name>
<evidence type="ECO:0000313" key="2">
    <source>
        <dbReference type="Proteomes" id="UP000646548"/>
    </source>
</evidence>
<dbReference type="EMBL" id="WKFB01000974">
    <property type="protein sequence ID" value="KAF6716339.1"/>
    <property type="molecule type" value="Genomic_DNA"/>
</dbReference>
<dbReference type="Proteomes" id="UP000646548">
    <property type="component" value="Unassembled WGS sequence"/>
</dbReference>
<dbReference type="AlphaFoldDB" id="A0A834F099"/>
<comment type="caution">
    <text evidence="1">The sequence shown here is derived from an EMBL/GenBank/DDBJ whole genome shotgun (WGS) entry which is preliminary data.</text>
</comment>
<accession>A0A834F099</accession>
<sequence length="80" mass="8269">MSTRASGWDHAGACDATCWRSGCRSSVDLLVHDPSAGFICGLTRCGEPAGSPLTPLASPPLTPWRTVEAPVGGEVLMLTS</sequence>
<protein>
    <submittedName>
        <fullName evidence="1">Uncharacterized protein</fullName>
    </submittedName>
</protein>
<reference evidence="1" key="1">
    <citation type="journal article" name="BMC Genomics">
        <title>Long-read sequencing and de novo genome assembly of marine medaka (Oryzias melastigma).</title>
        <authorList>
            <person name="Liang P."/>
            <person name="Saqib H.S.A."/>
            <person name="Ni X."/>
            <person name="Shen Y."/>
        </authorList>
    </citation>
    <scope>NUCLEOTIDE SEQUENCE</scope>
    <source>
        <strain evidence="1">Bigg-433</strain>
    </source>
</reference>
<organism evidence="1 2">
    <name type="scientific">Oryzias melastigma</name>
    <name type="common">Marine medaka</name>
    <dbReference type="NCBI Taxonomy" id="30732"/>
    <lineage>
        <taxon>Eukaryota</taxon>
        <taxon>Metazoa</taxon>
        <taxon>Chordata</taxon>
        <taxon>Craniata</taxon>
        <taxon>Vertebrata</taxon>
        <taxon>Euteleostomi</taxon>
        <taxon>Actinopterygii</taxon>
        <taxon>Neopterygii</taxon>
        <taxon>Teleostei</taxon>
        <taxon>Neoteleostei</taxon>
        <taxon>Acanthomorphata</taxon>
        <taxon>Ovalentaria</taxon>
        <taxon>Atherinomorphae</taxon>
        <taxon>Beloniformes</taxon>
        <taxon>Adrianichthyidae</taxon>
        <taxon>Oryziinae</taxon>
        <taxon>Oryzias</taxon>
    </lineage>
</organism>
<gene>
    <name evidence="1" type="ORF">FQA47_021537</name>
</gene>
<proteinExistence type="predicted"/>